<dbReference type="PANTHER" id="PTHR42794">
    <property type="entry name" value="HEMIN IMPORT ATP-BINDING PROTEIN HMUV"/>
    <property type="match status" value="1"/>
</dbReference>
<dbReference type="OrthoDB" id="9806149at2"/>
<organism evidence="7 8">
    <name type="scientific">Phenylobacterium hankyongense</name>
    <dbReference type="NCBI Taxonomy" id="1813876"/>
    <lineage>
        <taxon>Bacteria</taxon>
        <taxon>Pseudomonadati</taxon>
        <taxon>Pseudomonadota</taxon>
        <taxon>Alphaproteobacteria</taxon>
        <taxon>Caulobacterales</taxon>
        <taxon>Caulobacteraceae</taxon>
        <taxon>Phenylobacterium</taxon>
    </lineage>
</organism>
<proteinExistence type="predicted"/>
<keyword evidence="8" id="KW-1185">Reference proteome</keyword>
<name>A0A328B2S2_9CAUL</name>
<evidence type="ECO:0000256" key="4">
    <source>
        <dbReference type="ARBA" id="ARBA00022967"/>
    </source>
</evidence>
<comment type="function">
    <text evidence="5">Part of the ABC transporter complex HmuTUV involved in hemin import. Responsible for energy coupling to the transport system.</text>
</comment>
<dbReference type="InterPro" id="IPR003439">
    <property type="entry name" value="ABC_transporter-like_ATP-bd"/>
</dbReference>
<dbReference type="SMART" id="SM00382">
    <property type="entry name" value="AAA"/>
    <property type="match status" value="1"/>
</dbReference>
<dbReference type="PANTHER" id="PTHR42794:SF1">
    <property type="entry name" value="HEMIN IMPORT ATP-BINDING PROTEIN HMUV"/>
    <property type="match status" value="1"/>
</dbReference>
<dbReference type="InterPro" id="IPR003593">
    <property type="entry name" value="AAA+_ATPase"/>
</dbReference>
<keyword evidence="1" id="KW-0813">Transport</keyword>
<evidence type="ECO:0000256" key="2">
    <source>
        <dbReference type="ARBA" id="ARBA00022741"/>
    </source>
</evidence>
<dbReference type="RefSeq" id="WP_111458794.1">
    <property type="nucleotide sequence ID" value="NZ_QFYP01000001.1"/>
</dbReference>
<dbReference type="Gene3D" id="3.40.50.300">
    <property type="entry name" value="P-loop containing nucleotide triphosphate hydrolases"/>
    <property type="match status" value="1"/>
</dbReference>
<dbReference type="GO" id="GO:0016887">
    <property type="term" value="F:ATP hydrolysis activity"/>
    <property type="evidence" value="ECO:0007669"/>
    <property type="project" value="InterPro"/>
</dbReference>
<keyword evidence="3 7" id="KW-0067">ATP-binding</keyword>
<dbReference type="SUPFAM" id="SSF52540">
    <property type="entry name" value="P-loop containing nucleoside triphosphate hydrolases"/>
    <property type="match status" value="1"/>
</dbReference>
<evidence type="ECO:0000256" key="3">
    <source>
        <dbReference type="ARBA" id="ARBA00022840"/>
    </source>
</evidence>
<dbReference type="AlphaFoldDB" id="A0A328B2S2"/>
<keyword evidence="2" id="KW-0547">Nucleotide-binding</keyword>
<evidence type="ECO:0000256" key="5">
    <source>
        <dbReference type="ARBA" id="ARBA00037066"/>
    </source>
</evidence>
<evidence type="ECO:0000313" key="8">
    <source>
        <dbReference type="Proteomes" id="UP000249842"/>
    </source>
</evidence>
<comment type="caution">
    <text evidence="7">The sequence shown here is derived from an EMBL/GenBank/DDBJ whole genome shotgun (WGS) entry which is preliminary data.</text>
</comment>
<evidence type="ECO:0000256" key="1">
    <source>
        <dbReference type="ARBA" id="ARBA00022448"/>
    </source>
</evidence>
<dbReference type="InterPro" id="IPR027417">
    <property type="entry name" value="P-loop_NTPase"/>
</dbReference>
<accession>A0A328B2S2</accession>
<reference evidence="8" key="1">
    <citation type="submission" date="2018-05" db="EMBL/GenBank/DDBJ databases">
        <authorList>
            <person name="Li X."/>
        </authorList>
    </citation>
    <scope>NUCLEOTIDE SEQUENCE [LARGE SCALE GENOMIC DNA]</scope>
    <source>
        <strain evidence="8">HKS-05</strain>
    </source>
</reference>
<feature type="domain" description="ABC transporter" evidence="6">
    <location>
        <begin position="5"/>
        <end position="234"/>
    </location>
</feature>
<evidence type="ECO:0000259" key="6">
    <source>
        <dbReference type="PROSITE" id="PS50893"/>
    </source>
</evidence>
<gene>
    <name evidence="7" type="ORF">DJ021_17685</name>
</gene>
<keyword evidence="4" id="KW-1278">Translocase</keyword>
<evidence type="ECO:0000313" key="7">
    <source>
        <dbReference type="EMBL" id="RAK61503.1"/>
    </source>
</evidence>
<protein>
    <submittedName>
        <fullName evidence="7">ABC transporter ATP-binding protein</fullName>
    </submittedName>
</protein>
<dbReference type="GO" id="GO:0005524">
    <property type="term" value="F:ATP binding"/>
    <property type="evidence" value="ECO:0007669"/>
    <property type="project" value="UniProtKB-KW"/>
</dbReference>
<dbReference type="EMBL" id="QFYP01000001">
    <property type="protein sequence ID" value="RAK61503.1"/>
    <property type="molecule type" value="Genomic_DNA"/>
</dbReference>
<dbReference type="PROSITE" id="PS50893">
    <property type="entry name" value="ABC_TRANSPORTER_2"/>
    <property type="match status" value="1"/>
</dbReference>
<dbReference type="Proteomes" id="UP000249842">
    <property type="component" value="Unassembled WGS sequence"/>
</dbReference>
<dbReference type="Pfam" id="PF00005">
    <property type="entry name" value="ABC_tran"/>
    <property type="match status" value="1"/>
</dbReference>
<sequence length="252" mass="26257">MTPALELEGASVRRGPRRVLEAATLSALPGEVLGVIGANGAGKTTLLRAALGLAHLEAGSARLGGRDVHGMADTVRAALVAYLPQERRVGWNLPAWRVASLGAFHRPPAEAKSRAHAALTRVGLGDLADRGVLDMSGGERGRALLARLLAAAAPLLVADEPAAGLDPDAQLLALELFREEARRGAAVVLTLHDLSLAARTCDRLAVLHEGRIIADAPPREALTPTVLAQAFALDGRVEETANGPIVSARRRA</sequence>